<dbReference type="InterPro" id="IPR021799">
    <property type="entry name" value="PIN-like_prokaryotic"/>
</dbReference>
<dbReference type="Proteomes" id="UP000070035">
    <property type="component" value="Unassembled WGS sequence"/>
</dbReference>
<proteinExistence type="predicted"/>
<keyword evidence="2" id="KW-1185">Reference proteome</keyword>
<reference evidence="1 2" key="1">
    <citation type="journal article" date="2016" name="Sci. Rep.">
        <title>Metabolic traits of an uncultured archaeal lineage -MSBL1- from brine pools of the Red Sea.</title>
        <authorList>
            <person name="Mwirichia R."/>
            <person name="Alam I."/>
            <person name="Rashid M."/>
            <person name="Vinu M."/>
            <person name="Ba-Alawi W."/>
            <person name="Anthony Kamau A."/>
            <person name="Kamanda Ngugi D."/>
            <person name="Goker M."/>
            <person name="Klenk H.P."/>
            <person name="Bajic V."/>
            <person name="Stingl U."/>
        </authorList>
    </citation>
    <scope>NUCLEOTIDE SEQUENCE [LARGE SCALE GENOMIC DNA]</scope>
    <source>
        <strain evidence="1">SCGC-AAA261F17</strain>
    </source>
</reference>
<organism evidence="1 2">
    <name type="scientific">candidate division MSBL1 archaeon SCGC-AAA261F17</name>
    <dbReference type="NCBI Taxonomy" id="1698274"/>
    <lineage>
        <taxon>Archaea</taxon>
        <taxon>Methanobacteriati</taxon>
        <taxon>Methanobacteriota</taxon>
        <taxon>candidate division MSBL1</taxon>
    </lineage>
</organism>
<comment type="caution">
    <text evidence="1">The sequence shown here is derived from an EMBL/GenBank/DDBJ whole genome shotgun (WGS) entry which is preliminary data.</text>
</comment>
<dbReference type="PANTHER" id="PTHR39550:SF1">
    <property type="entry name" value="SLL0658 PROTEIN"/>
    <property type="match status" value="1"/>
</dbReference>
<accession>A0A133V3I0</accession>
<sequence>MEAISNSTPLIYLAKVSNLNLLKKLFNEIIVPEEVYEEVVVKGEERGEPEVSLISDLFEEGFIRKEKARRPKRGLRGLHEAEGKAIDLCEEEGIDHILVDDKEAFKLAKLLGLEPWRTSSIILKFFELGEIDYRKLRRALQDLSNAGYFMTAEVYELILGKARELKG</sequence>
<name>A0A133V3I0_9EURY</name>
<evidence type="ECO:0000313" key="1">
    <source>
        <dbReference type="EMBL" id="KXB00989.1"/>
    </source>
</evidence>
<dbReference type="AlphaFoldDB" id="A0A133V3I0"/>
<dbReference type="Pfam" id="PF11848">
    <property type="entry name" value="DUF3368"/>
    <property type="match status" value="1"/>
</dbReference>
<evidence type="ECO:0000313" key="2">
    <source>
        <dbReference type="Proteomes" id="UP000070035"/>
    </source>
</evidence>
<evidence type="ECO:0008006" key="3">
    <source>
        <dbReference type="Google" id="ProtNLM"/>
    </source>
</evidence>
<dbReference type="EMBL" id="LHXY01000059">
    <property type="protein sequence ID" value="KXB00989.1"/>
    <property type="molecule type" value="Genomic_DNA"/>
</dbReference>
<dbReference type="PANTHER" id="PTHR39550">
    <property type="entry name" value="SLL0658 PROTEIN"/>
    <property type="match status" value="1"/>
</dbReference>
<protein>
    <recommendedName>
        <fullName evidence="3">DUF3368 domain-containing protein</fullName>
    </recommendedName>
</protein>
<gene>
    <name evidence="1" type="ORF">AKJ44_03055</name>
</gene>